<evidence type="ECO:0008006" key="18">
    <source>
        <dbReference type="Google" id="ProtNLM"/>
    </source>
</evidence>
<accession>A0A8K0CZN6</accession>
<dbReference type="GO" id="GO:0004497">
    <property type="term" value="F:monooxygenase activity"/>
    <property type="evidence" value="ECO:0007669"/>
    <property type="project" value="UniProtKB-KW"/>
</dbReference>
<evidence type="ECO:0000256" key="4">
    <source>
        <dbReference type="ARBA" id="ARBA00010617"/>
    </source>
</evidence>
<dbReference type="GO" id="GO:0020037">
    <property type="term" value="F:heme binding"/>
    <property type="evidence" value="ECO:0007669"/>
    <property type="project" value="InterPro"/>
</dbReference>
<keyword evidence="8" id="KW-0492">Microsome</keyword>
<keyword evidence="15" id="KW-1133">Transmembrane helix</keyword>
<reference evidence="16" key="1">
    <citation type="submission" date="2019-08" db="EMBL/GenBank/DDBJ databases">
        <title>The genome of the North American firefly Photinus pyralis.</title>
        <authorList>
            <consortium name="Photinus pyralis genome working group"/>
            <person name="Fallon T.R."/>
            <person name="Sander Lower S.E."/>
            <person name="Weng J.-K."/>
        </authorList>
    </citation>
    <scope>NUCLEOTIDE SEQUENCE</scope>
    <source>
        <strain evidence="16">TRF0915ILg1</strain>
        <tissue evidence="16">Whole body</tissue>
    </source>
</reference>
<evidence type="ECO:0000256" key="15">
    <source>
        <dbReference type="SAM" id="Phobius"/>
    </source>
</evidence>
<evidence type="ECO:0000256" key="2">
    <source>
        <dbReference type="ARBA" id="ARBA00004174"/>
    </source>
</evidence>
<sequence>MAILTGNVYLDSFAFAVSVFAVIVAFFKWSFGYWERQGVYAPKTTIPFGNAKDFLFQKINMGVAVKNGYDDIKSKGKKFGGYYFLGNPIFIPVDLDLVKSMLTKDFAHFTNHLNTFDEKTDILTAHLFNLKDAKWKNLRMKLTPTFTSGKMKMMFQTLVNCSDHLVKVIDEYIEEKEAINIKEVVARFTTDVIGSCAFGIECNSLKNPNSDFRKYGRMIFDLTAWGGLVRQIAVGWPKLLVYLKIRTFRKDVADFYTNIVKETVNYREKNNIIRKDFMHLLIQLKNNVKISENNVGELKNNSQSDTNINRNNSNAITMNELLAQAFVFFAAGFETSSTTTTFCLYELVQNPEVQEKVREEVNAVLEKYDGNLTYDALMEMTYMEKCINETLRKHPPVAVHTRECTETYKVPGSNLVLKKGSSVFISVLGIQHDPEYYPDPDKFDPERFCPENKANRHGAAWIPFGDGPRACIGLRFGIMQTKVGLATLLKNFRFTLHSKTKLPLEIDPRGFVASVREGVWLRAKRI</sequence>
<dbReference type="SUPFAM" id="SSF48264">
    <property type="entry name" value="Cytochrome P450"/>
    <property type="match status" value="1"/>
</dbReference>
<dbReference type="PROSITE" id="PS00086">
    <property type="entry name" value="CYTOCHROME_P450"/>
    <property type="match status" value="1"/>
</dbReference>
<dbReference type="InterPro" id="IPR050476">
    <property type="entry name" value="Insect_CytP450_Detox"/>
</dbReference>
<keyword evidence="5 13" id="KW-0349">Heme</keyword>
<comment type="cofactor">
    <cofactor evidence="1 13">
        <name>heme</name>
        <dbReference type="ChEBI" id="CHEBI:30413"/>
    </cofactor>
</comment>
<dbReference type="Pfam" id="PF00067">
    <property type="entry name" value="p450"/>
    <property type="match status" value="1"/>
</dbReference>
<protein>
    <recommendedName>
        <fullName evidence="18">Cytochrome P450</fullName>
    </recommendedName>
</protein>
<name>A0A8K0CZN6_IGNLU</name>
<dbReference type="InterPro" id="IPR002401">
    <property type="entry name" value="Cyt_P450_E_grp-I"/>
</dbReference>
<keyword evidence="9 14" id="KW-0560">Oxidoreductase</keyword>
<comment type="caution">
    <text evidence="16">The sequence shown here is derived from an EMBL/GenBank/DDBJ whole genome shotgun (WGS) entry which is preliminary data.</text>
</comment>
<evidence type="ECO:0000256" key="8">
    <source>
        <dbReference type="ARBA" id="ARBA00022848"/>
    </source>
</evidence>
<dbReference type="CDD" id="cd11056">
    <property type="entry name" value="CYP6-like"/>
    <property type="match status" value="1"/>
</dbReference>
<evidence type="ECO:0000313" key="17">
    <source>
        <dbReference type="Proteomes" id="UP000801492"/>
    </source>
</evidence>
<proteinExistence type="inferred from homology"/>
<dbReference type="GO" id="GO:0005506">
    <property type="term" value="F:iron ion binding"/>
    <property type="evidence" value="ECO:0007669"/>
    <property type="project" value="InterPro"/>
</dbReference>
<keyword evidence="11 14" id="KW-0503">Monooxygenase</keyword>
<dbReference type="InterPro" id="IPR036396">
    <property type="entry name" value="Cyt_P450_sf"/>
</dbReference>
<evidence type="ECO:0000256" key="7">
    <source>
        <dbReference type="ARBA" id="ARBA00022824"/>
    </source>
</evidence>
<dbReference type="PRINTS" id="PR00385">
    <property type="entry name" value="P450"/>
</dbReference>
<feature type="transmembrane region" description="Helical" evidence="15">
    <location>
        <begin position="12"/>
        <end position="31"/>
    </location>
</feature>
<dbReference type="AlphaFoldDB" id="A0A8K0CZN6"/>
<evidence type="ECO:0000313" key="16">
    <source>
        <dbReference type="EMBL" id="KAF2896690.1"/>
    </source>
</evidence>
<dbReference type="GO" id="GO:0005789">
    <property type="term" value="C:endoplasmic reticulum membrane"/>
    <property type="evidence" value="ECO:0007669"/>
    <property type="project" value="UniProtKB-SubCell"/>
</dbReference>
<evidence type="ECO:0000256" key="12">
    <source>
        <dbReference type="ARBA" id="ARBA00023136"/>
    </source>
</evidence>
<dbReference type="InterPro" id="IPR001128">
    <property type="entry name" value="Cyt_P450"/>
</dbReference>
<dbReference type="OrthoDB" id="2789670at2759"/>
<keyword evidence="10 13" id="KW-0408">Iron</keyword>
<keyword evidence="17" id="KW-1185">Reference proteome</keyword>
<dbReference type="GO" id="GO:0016705">
    <property type="term" value="F:oxidoreductase activity, acting on paired donors, with incorporation or reduction of molecular oxygen"/>
    <property type="evidence" value="ECO:0007669"/>
    <property type="project" value="InterPro"/>
</dbReference>
<dbReference type="Proteomes" id="UP000801492">
    <property type="component" value="Unassembled WGS sequence"/>
</dbReference>
<organism evidence="16 17">
    <name type="scientific">Ignelater luminosus</name>
    <name type="common">Cucubano</name>
    <name type="synonym">Pyrophorus luminosus</name>
    <dbReference type="NCBI Taxonomy" id="2038154"/>
    <lineage>
        <taxon>Eukaryota</taxon>
        <taxon>Metazoa</taxon>
        <taxon>Ecdysozoa</taxon>
        <taxon>Arthropoda</taxon>
        <taxon>Hexapoda</taxon>
        <taxon>Insecta</taxon>
        <taxon>Pterygota</taxon>
        <taxon>Neoptera</taxon>
        <taxon>Endopterygota</taxon>
        <taxon>Coleoptera</taxon>
        <taxon>Polyphaga</taxon>
        <taxon>Elateriformia</taxon>
        <taxon>Elateroidea</taxon>
        <taxon>Elateridae</taxon>
        <taxon>Agrypninae</taxon>
        <taxon>Pyrophorini</taxon>
        <taxon>Ignelater</taxon>
    </lineage>
</organism>
<evidence type="ECO:0000256" key="9">
    <source>
        <dbReference type="ARBA" id="ARBA00023002"/>
    </source>
</evidence>
<gene>
    <name evidence="16" type="ORF">ILUMI_09487</name>
</gene>
<keyword evidence="15" id="KW-0812">Transmembrane</keyword>
<evidence type="ECO:0000256" key="6">
    <source>
        <dbReference type="ARBA" id="ARBA00022723"/>
    </source>
</evidence>
<keyword evidence="7" id="KW-0256">Endoplasmic reticulum</keyword>
<evidence type="ECO:0000256" key="3">
    <source>
        <dbReference type="ARBA" id="ARBA00004406"/>
    </source>
</evidence>
<feature type="binding site" description="axial binding residue" evidence="13">
    <location>
        <position position="471"/>
    </location>
    <ligand>
        <name>heme</name>
        <dbReference type="ChEBI" id="CHEBI:30413"/>
    </ligand>
    <ligandPart>
        <name>Fe</name>
        <dbReference type="ChEBI" id="CHEBI:18248"/>
    </ligandPart>
</feature>
<dbReference type="EMBL" id="VTPC01004841">
    <property type="protein sequence ID" value="KAF2896690.1"/>
    <property type="molecule type" value="Genomic_DNA"/>
</dbReference>
<dbReference type="Gene3D" id="1.10.630.10">
    <property type="entry name" value="Cytochrome P450"/>
    <property type="match status" value="1"/>
</dbReference>
<dbReference type="PANTHER" id="PTHR24292">
    <property type="entry name" value="CYTOCHROME P450"/>
    <property type="match status" value="1"/>
</dbReference>
<comment type="subcellular location">
    <subcellularLocation>
        <location evidence="3">Endoplasmic reticulum membrane</location>
        <topology evidence="3">Peripheral membrane protein</topology>
    </subcellularLocation>
    <subcellularLocation>
        <location evidence="2">Microsome membrane</location>
        <topology evidence="2">Peripheral membrane protein</topology>
    </subcellularLocation>
</comment>
<evidence type="ECO:0000256" key="1">
    <source>
        <dbReference type="ARBA" id="ARBA00001971"/>
    </source>
</evidence>
<keyword evidence="6 13" id="KW-0479">Metal-binding</keyword>
<dbReference type="PRINTS" id="PR00463">
    <property type="entry name" value="EP450I"/>
</dbReference>
<dbReference type="InterPro" id="IPR017972">
    <property type="entry name" value="Cyt_P450_CS"/>
</dbReference>
<evidence type="ECO:0000256" key="13">
    <source>
        <dbReference type="PIRSR" id="PIRSR602401-1"/>
    </source>
</evidence>
<evidence type="ECO:0000256" key="10">
    <source>
        <dbReference type="ARBA" id="ARBA00023004"/>
    </source>
</evidence>
<evidence type="ECO:0000256" key="11">
    <source>
        <dbReference type="ARBA" id="ARBA00023033"/>
    </source>
</evidence>
<dbReference type="PANTHER" id="PTHR24292:SF100">
    <property type="entry name" value="CYTOCHROME P450 6A16, ISOFORM B-RELATED"/>
    <property type="match status" value="1"/>
</dbReference>
<evidence type="ECO:0000256" key="14">
    <source>
        <dbReference type="RuleBase" id="RU000461"/>
    </source>
</evidence>
<dbReference type="FunFam" id="1.10.630.10:FF:000042">
    <property type="entry name" value="Cytochrome P450"/>
    <property type="match status" value="1"/>
</dbReference>
<comment type="similarity">
    <text evidence="4 14">Belongs to the cytochrome P450 family.</text>
</comment>
<evidence type="ECO:0000256" key="5">
    <source>
        <dbReference type="ARBA" id="ARBA00022617"/>
    </source>
</evidence>
<keyword evidence="12 15" id="KW-0472">Membrane</keyword>